<keyword evidence="1" id="KW-0472">Membrane</keyword>
<dbReference type="Pfam" id="PF09648">
    <property type="entry name" value="YycI"/>
    <property type="match status" value="1"/>
</dbReference>
<organism evidence="3 4">
    <name type="scientific">Salisediminibacterium beveridgei</name>
    <dbReference type="NCBI Taxonomy" id="632773"/>
    <lineage>
        <taxon>Bacteria</taxon>
        <taxon>Bacillati</taxon>
        <taxon>Bacillota</taxon>
        <taxon>Bacilli</taxon>
        <taxon>Bacillales</taxon>
        <taxon>Bacillaceae</taxon>
        <taxon>Salisediminibacterium</taxon>
    </lineage>
</organism>
<keyword evidence="1" id="KW-0812">Transmembrane</keyword>
<evidence type="ECO:0000256" key="1">
    <source>
        <dbReference type="SAM" id="Phobius"/>
    </source>
</evidence>
<dbReference type="EMBL" id="CP012502">
    <property type="protein sequence ID" value="AOM81434.1"/>
    <property type="molecule type" value="Genomic_DNA"/>
</dbReference>
<feature type="transmembrane region" description="Helical" evidence="1">
    <location>
        <begin position="9"/>
        <end position="27"/>
    </location>
</feature>
<dbReference type="Proteomes" id="UP000094463">
    <property type="component" value="Chromosome"/>
</dbReference>
<reference evidence="3 4" key="1">
    <citation type="submission" date="2015-08" db="EMBL/GenBank/DDBJ databases">
        <title>The complete genome sequence of Bacillus beveridgei MLTeJB.</title>
        <authorList>
            <person name="Hanson T.E."/>
            <person name="Mesa C."/>
            <person name="Basesman S.M."/>
            <person name="Oremland R.S."/>
        </authorList>
    </citation>
    <scope>NUCLEOTIDE SEQUENCE [LARGE SCALE GENOMIC DNA]</scope>
    <source>
        <strain evidence="3 4">MLTeJB</strain>
    </source>
</reference>
<feature type="domain" description="Regulatory protein YycH-like" evidence="2">
    <location>
        <begin position="40"/>
        <end position="251"/>
    </location>
</feature>
<dbReference type="RefSeq" id="WP_069363610.1">
    <property type="nucleotide sequence ID" value="NZ_CP012502.1"/>
</dbReference>
<dbReference type="STRING" id="632773.BBEV_0038"/>
<dbReference type="KEGG" id="bbev:BBEV_0038"/>
<evidence type="ECO:0000313" key="4">
    <source>
        <dbReference type="Proteomes" id="UP000094463"/>
    </source>
</evidence>
<gene>
    <name evidence="3" type="primary">yycI</name>
    <name evidence="3" type="ORF">BBEV_0038</name>
</gene>
<protein>
    <submittedName>
        <fullName evidence="3">Two-component system yycFG regulatory protein</fullName>
    </submittedName>
</protein>
<dbReference type="PATRIC" id="fig|632773.3.peg.36"/>
<keyword evidence="4" id="KW-1185">Reference proteome</keyword>
<name>A0A1D7QQZ3_9BACI</name>
<keyword evidence="1" id="KW-1133">Transmembrane helix</keyword>
<dbReference type="Gene3D" id="2.40.128.690">
    <property type="entry name" value="YycH protein, domain 3-like"/>
    <property type="match status" value="1"/>
</dbReference>
<dbReference type="InterPro" id="IPR018604">
    <property type="entry name" value="YycI-like"/>
</dbReference>
<dbReference type="AlphaFoldDB" id="A0A1D7QQZ3"/>
<evidence type="ECO:0000259" key="2">
    <source>
        <dbReference type="Pfam" id="PF09648"/>
    </source>
</evidence>
<dbReference type="GO" id="GO:0016020">
    <property type="term" value="C:membrane"/>
    <property type="evidence" value="ECO:0007669"/>
    <property type="project" value="InterPro"/>
</dbReference>
<sequence>MDWSKTKTIFIITFLMLNIFLGTQLYSKVTGSHMGILSEETLPERLESNRIEVQLDEPEAAVEASPITVTPRIMVGAMNSGELIRQNAELVDDLTLYSELDSPYKLVDANLTASVNAFLQQYVFQGDRYAIATYYEEDQKIGLLQTHEGRKIDQYEETNYHLILHVNDDFAVEAYEQSALNVSDQGRMQELLTPMKVIERLMNEHQIRVNTVIEEAELGYYSSLQVEEADFQVYVPVWRILADDQYFYVDAQKGEIQKIQPLE</sequence>
<accession>A0A1D7QQZ3</accession>
<proteinExistence type="predicted"/>
<evidence type="ECO:0000313" key="3">
    <source>
        <dbReference type="EMBL" id="AOM81434.1"/>
    </source>
</evidence>